<evidence type="ECO:0000313" key="4">
    <source>
        <dbReference type="Proteomes" id="UP001363010"/>
    </source>
</evidence>
<dbReference type="InterPro" id="IPR020845">
    <property type="entry name" value="AMP-binding_CS"/>
</dbReference>
<feature type="domain" description="AMP-dependent synthetase/ligase" evidence="1">
    <location>
        <begin position="8"/>
        <end position="378"/>
    </location>
</feature>
<sequence>MNLGMYLARGARQWAERPAVLFRDGALTYRDLELRSNRLAHSLKALGLQRGDRVAVVSPNRPEIVELECALYKAGLVKVALNSRLAPQELADALANAEPVACLAGPEHRGMVEEACASLPCLTHRIAFETGLANEACGWLSYEELLARAPDTHLHEEMRPEELAVLHYTSGSTGKLKAAMQTVGNRFASLRKNVMGRMHAAPGDVLMLSGPITHASGMFIQPMLFQGATILLMEGFRPAEYLEAIEKHRVTMAFLVPAMIYALLAEPSLRTRDLSSLRLLSYGAAPMSPARIREAWAAFGPVLAQGYGAGETTGGVVGLGIADHAAAIEGGKDTLLSACGRPVCESDVQVLDDAGRPVSGDVIGEICVRGPDVFAGYWRAPEQTAQALDANGWLHTGDLARVDAQGYIYIVDRKKEMLVSGGFNVYPSEIESVLGQHPAIYEVCVVGVPDDHWGETVKAVVVLRDGARADDGEIMEFCRGRLADFKRPRSVDFVPQLPKNGNGKLSRKDVREQYWRGRERRVN</sequence>
<evidence type="ECO:0000259" key="2">
    <source>
        <dbReference type="Pfam" id="PF13193"/>
    </source>
</evidence>
<dbReference type="EMBL" id="JBBKZV010000017">
    <property type="protein sequence ID" value="MEJ8824869.1"/>
    <property type="molecule type" value="Genomic_DNA"/>
</dbReference>
<organism evidence="3 4">
    <name type="scientific">Variovorax humicola</name>
    <dbReference type="NCBI Taxonomy" id="1769758"/>
    <lineage>
        <taxon>Bacteria</taxon>
        <taxon>Pseudomonadati</taxon>
        <taxon>Pseudomonadota</taxon>
        <taxon>Betaproteobacteria</taxon>
        <taxon>Burkholderiales</taxon>
        <taxon>Comamonadaceae</taxon>
        <taxon>Variovorax</taxon>
    </lineage>
</organism>
<dbReference type="Proteomes" id="UP001363010">
    <property type="component" value="Unassembled WGS sequence"/>
</dbReference>
<accession>A0ABU8W5Q5</accession>
<dbReference type="RefSeq" id="WP_340365893.1">
    <property type="nucleotide sequence ID" value="NZ_JBBKZV010000017.1"/>
</dbReference>
<dbReference type="SUPFAM" id="SSF56801">
    <property type="entry name" value="Acetyl-CoA synthetase-like"/>
    <property type="match status" value="1"/>
</dbReference>
<dbReference type="Pfam" id="PF00501">
    <property type="entry name" value="AMP-binding"/>
    <property type="match status" value="1"/>
</dbReference>
<dbReference type="PANTHER" id="PTHR43767">
    <property type="entry name" value="LONG-CHAIN-FATTY-ACID--COA LIGASE"/>
    <property type="match status" value="1"/>
</dbReference>
<dbReference type="Pfam" id="PF13193">
    <property type="entry name" value="AMP-binding_C"/>
    <property type="match status" value="1"/>
</dbReference>
<evidence type="ECO:0000259" key="1">
    <source>
        <dbReference type="Pfam" id="PF00501"/>
    </source>
</evidence>
<dbReference type="PANTHER" id="PTHR43767:SF7">
    <property type="entry name" value="MEDIUM_LONG-CHAIN-FATTY-ACID--COA LIGASE FADD8"/>
    <property type="match status" value="1"/>
</dbReference>
<dbReference type="InterPro" id="IPR025110">
    <property type="entry name" value="AMP-bd_C"/>
</dbReference>
<evidence type="ECO:0000313" key="3">
    <source>
        <dbReference type="EMBL" id="MEJ8824869.1"/>
    </source>
</evidence>
<name>A0ABU8W5Q5_9BURK</name>
<reference evidence="3 4" key="1">
    <citation type="submission" date="2024-03" db="EMBL/GenBank/DDBJ databases">
        <title>Novel species of the genus Variovorax.</title>
        <authorList>
            <person name="Liu Q."/>
            <person name="Xin Y.-H."/>
        </authorList>
    </citation>
    <scope>NUCLEOTIDE SEQUENCE [LARGE SCALE GENOMIC DNA]</scope>
    <source>
        <strain evidence="3 4">KACC 18501</strain>
    </source>
</reference>
<feature type="domain" description="AMP-binding enzyme C-terminal" evidence="2">
    <location>
        <begin position="429"/>
        <end position="504"/>
    </location>
</feature>
<dbReference type="InterPro" id="IPR000873">
    <property type="entry name" value="AMP-dep_synth/lig_dom"/>
</dbReference>
<dbReference type="InterPro" id="IPR050237">
    <property type="entry name" value="ATP-dep_AMP-bd_enzyme"/>
</dbReference>
<comment type="caution">
    <text evidence="3">The sequence shown here is derived from an EMBL/GenBank/DDBJ whole genome shotgun (WGS) entry which is preliminary data.</text>
</comment>
<dbReference type="InterPro" id="IPR042099">
    <property type="entry name" value="ANL_N_sf"/>
</dbReference>
<gene>
    <name evidence="3" type="ORF">WKW80_23045</name>
</gene>
<keyword evidence="4" id="KW-1185">Reference proteome</keyword>
<proteinExistence type="predicted"/>
<dbReference type="Gene3D" id="3.40.50.12780">
    <property type="entry name" value="N-terminal domain of ligase-like"/>
    <property type="match status" value="1"/>
</dbReference>
<protein>
    <submittedName>
        <fullName evidence="3">AMP-binding protein</fullName>
    </submittedName>
</protein>
<dbReference type="Gene3D" id="3.30.300.30">
    <property type="match status" value="1"/>
</dbReference>
<dbReference type="PROSITE" id="PS00455">
    <property type="entry name" value="AMP_BINDING"/>
    <property type="match status" value="1"/>
</dbReference>
<dbReference type="InterPro" id="IPR045851">
    <property type="entry name" value="AMP-bd_C_sf"/>
</dbReference>